<organism evidence="2">
    <name type="scientific">Cladocopium goreaui</name>
    <dbReference type="NCBI Taxonomy" id="2562237"/>
    <lineage>
        <taxon>Eukaryota</taxon>
        <taxon>Sar</taxon>
        <taxon>Alveolata</taxon>
        <taxon>Dinophyceae</taxon>
        <taxon>Suessiales</taxon>
        <taxon>Symbiodiniaceae</taxon>
        <taxon>Cladocopium</taxon>
    </lineage>
</organism>
<reference evidence="3" key="2">
    <citation type="submission" date="2024-04" db="EMBL/GenBank/DDBJ databases">
        <authorList>
            <person name="Chen Y."/>
            <person name="Shah S."/>
            <person name="Dougan E. K."/>
            <person name="Thang M."/>
            <person name="Chan C."/>
        </authorList>
    </citation>
    <scope>NUCLEOTIDE SEQUENCE [LARGE SCALE GENOMIC DNA]</scope>
</reference>
<dbReference type="EMBL" id="CAMXCT020001438">
    <property type="protein sequence ID" value="CAL1143458.1"/>
    <property type="molecule type" value="Genomic_DNA"/>
</dbReference>
<keyword evidence="1" id="KW-0472">Membrane</keyword>
<dbReference type="EMBL" id="CAMXCT030001438">
    <property type="protein sequence ID" value="CAL4777395.1"/>
    <property type="molecule type" value="Genomic_DNA"/>
</dbReference>
<comment type="caution">
    <text evidence="2">The sequence shown here is derived from an EMBL/GenBank/DDBJ whole genome shotgun (WGS) entry which is preliminary data.</text>
</comment>
<dbReference type="OrthoDB" id="423397at2759"/>
<sequence length="468" mass="52216">MFVFHLTYLAQVQSAGAAFYSTSTIADHVDVFISHSWSAGRWGKFFSLCLFFNLELAIKCSFAMWSLLAIALVGMFGVAGLGGNACVFPCLVCLPVVTFFVVFIFGQDLTGARWSMSLWVDKLCIHQTDLDLKAQQIAALPVFVAHASRMLILWDETYFERLWCNLELATFVHRGGIQNVDLLPLWLAPWLLCSILLDLLSASLFELMEHVLPNWSMRWIPPIMEATGSMLGKNPAMLNFVAVFIVWMFSGVTYLMVSVPSFFSFRMKLRNHQLLLNQMSSFDVRAAKCTLLADRSAIEEHVVALFDSGTVPLKEGSGVDDGEVRLQRFSLDDRDPLSCFNEHVKGPLRALVESQIGSELHVPFQIALTACLPMIFYSSVNVLACDNGPCETSAVLSGYSSVTQYMVTQVVGWTLTIFLSFPVTSPILLRMIGFVVSCSDGPLELFMALLCCPLAYIWITNLRMHPRS</sequence>
<feature type="transmembrane region" description="Helical" evidence="1">
    <location>
        <begin position="240"/>
        <end position="263"/>
    </location>
</feature>
<feature type="transmembrane region" description="Helical" evidence="1">
    <location>
        <begin position="410"/>
        <end position="429"/>
    </location>
</feature>
<feature type="transmembrane region" description="Helical" evidence="1">
    <location>
        <begin position="183"/>
        <end position="205"/>
    </location>
</feature>
<dbReference type="AlphaFoldDB" id="A0A9P1CG62"/>
<reference evidence="2" key="1">
    <citation type="submission" date="2022-10" db="EMBL/GenBank/DDBJ databases">
        <authorList>
            <person name="Chen Y."/>
            <person name="Dougan E. K."/>
            <person name="Chan C."/>
            <person name="Rhodes N."/>
            <person name="Thang M."/>
        </authorList>
    </citation>
    <scope>NUCLEOTIDE SEQUENCE</scope>
</reference>
<accession>A0A9P1CG62</accession>
<name>A0A9P1CG62_9DINO</name>
<evidence type="ECO:0000313" key="5">
    <source>
        <dbReference type="Proteomes" id="UP001152797"/>
    </source>
</evidence>
<keyword evidence="1" id="KW-0812">Transmembrane</keyword>
<evidence type="ECO:0000313" key="2">
    <source>
        <dbReference type="EMBL" id="CAI3990083.1"/>
    </source>
</evidence>
<keyword evidence="5" id="KW-1185">Reference proteome</keyword>
<gene>
    <name evidence="2" type="ORF">C1SCF055_LOCUS17103</name>
</gene>
<dbReference type="Proteomes" id="UP001152797">
    <property type="component" value="Unassembled WGS sequence"/>
</dbReference>
<keyword evidence="1" id="KW-1133">Transmembrane helix</keyword>
<feature type="transmembrane region" description="Helical" evidence="1">
    <location>
        <begin position="86"/>
        <end position="106"/>
    </location>
</feature>
<evidence type="ECO:0000313" key="3">
    <source>
        <dbReference type="EMBL" id="CAL1143458.1"/>
    </source>
</evidence>
<evidence type="ECO:0000313" key="4">
    <source>
        <dbReference type="EMBL" id="CAL4777395.1"/>
    </source>
</evidence>
<dbReference type="EMBL" id="CAMXCT010001438">
    <property type="protein sequence ID" value="CAI3990083.1"/>
    <property type="molecule type" value="Genomic_DNA"/>
</dbReference>
<proteinExistence type="predicted"/>
<protein>
    <submittedName>
        <fullName evidence="4">Major basic nuclear protein 2</fullName>
    </submittedName>
</protein>
<evidence type="ECO:0000256" key="1">
    <source>
        <dbReference type="SAM" id="Phobius"/>
    </source>
</evidence>
<feature type="transmembrane region" description="Helical" evidence="1">
    <location>
        <begin position="62"/>
        <end position="80"/>
    </location>
</feature>
<feature type="transmembrane region" description="Helical" evidence="1">
    <location>
        <begin position="441"/>
        <end position="459"/>
    </location>
</feature>